<reference evidence="1" key="2">
    <citation type="journal article" date="2015" name="Fish Shellfish Immunol.">
        <title>Early steps in the European eel (Anguilla anguilla)-Vibrio vulnificus interaction in the gills: Role of the RtxA13 toxin.</title>
        <authorList>
            <person name="Callol A."/>
            <person name="Pajuelo D."/>
            <person name="Ebbesson L."/>
            <person name="Teles M."/>
            <person name="MacKenzie S."/>
            <person name="Amaro C."/>
        </authorList>
    </citation>
    <scope>NUCLEOTIDE SEQUENCE</scope>
</reference>
<dbReference type="EMBL" id="GBXM01095164">
    <property type="protein sequence ID" value="JAH13413.1"/>
    <property type="molecule type" value="Transcribed_RNA"/>
</dbReference>
<proteinExistence type="predicted"/>
<organism evidence="1">
    <name type="scientific">Anguilla anguilla</name>
    <name type="common">European freshwater eel</name>
    <name type="synonym">Muraena anguilla</name>
    <dbReference type="NCBI Taxonomy" id="7936"/>
    <lineage>
        <taxon>Eukaryota</taxon>
        <taxon>Metazoa</taxon>
        <taxon>Chordata</taxon>
        <taxon>Craniata</taxon>
        <taxon>Vertebrata</taxon>
        <taxon>Euteleostomi</taxon>
        <taxon>Actinopterygii</taxon>
        <taxon>Neopterygii</taxon>
        <taxon>Teleostei</taxon>
        <taxon>Anguilliformes</taxon>
        <taxon>Anguillidae</taxon>
        <taxon>Anguilla</taxon>
    </lineage>
</organism>
<evidence type="ECO:0000313" key="1">
    <source>
        <dbReference type="EMBL" id="JAH13413.1"/>
    </source>
</evidence>
<dbReference type="AlphaFoldDB" id="A0A0E9QBE2"/>
<sequence>MRSGFIQINSFLCVHCIFLHKDASQRKQKGDLGNNQV</sequence>
<reference evidence="1" key="1">
    <citation type="submission" date="2014-11" db="EMBL/GenBank/DDBJ databases">
        <authorList>
            <person name="Amaro Gonzalez C."/>
        </authorList>
    </citation>
    <scope>NUCLEOTIDE SEQUENCE</scope>
</reference>
<protein>
    <submittedName>
        <fullName evidence="1">Uncharacterized protein</fullName>
    </submittedName>
</protein>
<name>A0A0E9QBE2_ANGAN</name>
<accession>A0A0E9QBE2</accession>